<proteinExistence type="inferred from homology"/>
<dbReference type="InterPro" id="IPR039425">
    <property type="entry name" value="RNA_pol_sigma-70-like"/>
</dbReference>
<sequence>MRGSIPSLIPGGFIISDLSDQPFTDFAAKCSPDLPSANCEIDERFVSLIARHQLSLTAFLRTIVRAPADVDDVLQEANLVLWRKRHEYDPNRPFASWACRIAHFQALSFLKTRGRKPHISLSEELIEDLAKRASMQLEQIDERAEELRRCVAKLPSNQRSILQSRYQHNVSVNELAKRLGRQPQAMAMTLYRLRKSLKECVERALSTEVPQ</sequence>
<comment type="similarity">
    <text evidence="1">Belongs to the sigma-70 factor family. ECF subfamily.</text>
</comment>
<keyword evidence="4" id="KW-0804">Transcription</keyword>
<dbReference type="InterPro" id="IPR014284">
    <property type="entry name" value="RNA_pol_sigma-70_dom"/>
</dbReference>
<reference evidence="7 8" key="1">
    <citation type="submission" date="2020-05" db="EMBL/GenBank/DDBJ databases">
        <title>Bremerella alba sp. nov., a novel planctomycete isolated from the surface of the macroalga Fucus spiralis.</title>
        <authorList>
            <person name="Godinho O."/>
            <person name="Botelho R."/>
            <person name="Albuquerque L."/>
            <person name="Wiegand S."/>
            <person name="Da Costa M.S."/>
            <person name="Lobo-Da-Cunha A."/>
            <person name="Jogler C."/>
            <person name="Lage O.M."/>
        </authorList>
    </citation>
    <scope>NUCLEOTIDE SEQUENCE [LARGE SCALE GENOMIC DNA]</scope>
    <source>
        <strain evidence="7 8">FF15</strain>
    </source>
</reference>
<name>A0A7V9A6E2_9BACT</name>
<keyword evidence="2" id="KW-0805">Transcription regulation</keyword>
<dbReference type="GO" id="GO:0006352">
    <property type="term" value="P:DNA-templated transcription initiation"/>
    <property type="evidence" value="ECO:0007669"/>
    <property type="project" value="InterPro"/>
</dbReference>
<dbReference type="Gene3D" id="1.10.1740.10">
    <property type="match status" value="1"/>
</dbReference>
<dbReference type="InterPro" id="IPR013325">
    <property type="entry name" value="RNA_pol_sigma_r2"/>
</dbReference>
<dbReference type="NCBIfam" id="TIGR02989">
    <property type="entry name" value="Sig-70_gvs1"/>
    <property type="match status" value="1"/>
</dbReference>
<dbReference type="GO" id="GO:0003677">
    <property type="term" value="F:DNA binding"/>
    <property type="evidence" value="ECO:0007669"/>
    <property type="project" value="InterPro"/>
</dbReference>
<evidence type="ECO:0000313" key="8">
    <source>
        <dbReference type="Proteomes" id="UP000551616"/>
    </source>
</evidence>
<dbReference type="InterPro" id="IPR013324">
    <property type="entry name" value="RNA_pol_sigma_r3/r4-like"/>
</dbReference>
<evidence type="ECO:0000259" key="5">
    <source>
        <dbReference type="Pfam" id="PF04542"/>
    </source>
</evidence>
<dbReference type="Gene3D" id="1.10.10.10">
    <property type="entry name" value="Winged helix-like DNA-binding domain superfamily/Winged helix DNA-binding domain"/>
    <property type="match status" value="1"/>
</dbReference>
<feature type="domain" description="RNA polymerase sigma-70 region 2" evidence="5">
    <location>
        <begin position="48"/>
        <end position="115"/>
    </location>
</feature>
<evidence type="ECO:0000256" key="2">
    <source>
        <dbReference type="ARBA" id="ARBA00023015"/>
    </source>
</evidence>
<dbReference type="SUPFAM" id="SSF88946">
    <property type="entry name" value="Sigma2 domain of RNA polymerase sigma factors"/>
    <property type="match status" value="1"/>
</dbReference>
<dbReference type="PANTHER" id="PTHR43133">
    <property type="entry name" value="RNA POLYMERASE ECF-TYPE SIGMA FACTO"/>
    <property type="match status" value="1"/>
</dbReference>
<gene>
    <name evidence="7" type="ORF">HOV93_13230</name>
</gene>
<accession>A0A7V9A6E2</accession>
<dbReference type="NCBIfam" id="TIGR02937">
    <property type="entry name" value="sigma70-ECF"/>
    <property type="match status" value="1"/>
</dbReference>
<comment type="caution">
    <text evidence="7">The sequence shown here is derived from an EMBL/GenBank/DDBJ whole genome shotgun (WGS) entry which is preliminary data.</text>
</comment>
<dbReference type="Proteomes" id="UP000551616">
    <property type="component" value="Unassembled WGS sequence"/>
</dbReference>
<dbReference type="InterPro" id="IPR007627">
    <property type="entry name" value="RNA_pol_sigma70_r2"/>
</dbReference>
<dbReference type="Pfam" id="PF04542">
    <property type="entry name" value="Sigma70_r2"/>
    <property type="match status" value="1"/>
</dbReference>
<evidence type="ECO:0000313" key="7">
    <source>
        <dbReference type="EMBL" id="MBA2114167.1"/>
    </source>
</evidence>
<dbReference type="SUPFAM" id="SSF88659">
    <property type="entry name" value="Sigma3 and sigma4 domains of RNA polymerase sigma factors"/>
    <property type="match status" value="1"/>
</dbReference>
<dbReference type="AlphaFoldDB" id="A0A7V9A6E2"/>
<dbReference type="GO" id="GO:0016987">
    <property type="term" value="F:sigma factor activity"/>
    <property type="evidence" value="ECO:0007669"/>
    <property type="project" value="UniProtKB-KW"/>
</dbReference>
<dbReference type="PANTHER" id="PTHR43133:SF51">
    <property type="entry name" value="RNA POLYMERASE SIGMA FACTOR"/>
    <property type="match status" value="1"/>
</dbReference>
<feature type="domain" description="RNA polymerase sigma factor 70 region 4 type 2" evidence="6">
    <location>
        <begin position="145"/>
        <end position="197"/>
    </location>
</feature>
<dbReference type="RefSeq" id="WP_207395646.1">
    <property type="nucleotide sequence ID" value="NZ_JABRWO010000003.1"/>
</dbReference>
<keyword evidence="3" id="KW-0731">Sigma factor</keyword>
<evidence type="ECO:0000256" key="3">
    <source>
        <dbReference type="ARBA" id="ARBA00023082"/>
    </source>
</evidence>
<dbReference type="InterPro" id="IPR014331">
    <property type="entry name" value="RNA_pol_sigma70_ECF_RHOBA"/>
</dbReference>
<evidence type="ECO:0000259" key="6">
    <source>
        <dbReference type="Pfam" id="PF08281"/>
    </source>
</evidence>
<dbReference type="Pfam" id="PF08281">
    <property type="entry name" value="Sigma70_r4_2"/>
    <property type="match status" value="1"/>
</dbReference>
<evidence type="ECO:0000256" key="1">
    <source>
        <dbReference type="ARBA" id="ARBA00010641"/>
    </source>
</evidence>
<organism evidence="7 8">
    <name type="scientific">Bremerella alba</name>
    <dbReference type="NCBI Taxonomy" id="980252"/>
    <lineage>
        <taxon>Bacteria</taxon>
        <taxon>Pseudomonadati</taxon>
        <taxon>Planctomycetota</taxon>
        <taxon>Planctomycetia</taxon>
        <taxon>Pirellulales</taxon>
        <taxon>Pirellulaceae</taxon>
        <taxon>Bremerella</taxon>
    </lineage>
</organism>
<dbReference type="InterPro" id="IPR036388">
    <property type="entry name" value="WH-like_DNA-bd_sf"/>
</dbReference>
<protein>
    <submittedName>
        <fullName evidence="7">Uncharacterized protein</fullName>
    </submittedName>
</protein>
<keyword evidence="8" id="KW-1185">Reference proteome</keyword>
<evidence type="ECO:0000256" key="4">
    <source>
        <dbReference type="ARBA" id="ARBA00023163"/>
    </source>
</evidence>
<dbReference type="EMBL" id="JABRWO010000003">
    <property type="protein sequence ID" value="MBA2114167.1"/>
    <property type="molecule type" value="Genomic_DNA"/>
</dbReference>
<dbReference type="InterPro" id="IPR013249">
    <property type="entry name" value="RNA_pol_sigma70_r4_t2"/>
</dbReference>